<proteinExistence type="predicted"/>
<comment type="caution">
    <text evidence="3">The sequence shown here is derived from an EMBL/GenBank/DDBJ whole genome shotgun (WGS) entry which is preliminary data.</text>
</comment>
<name>A0ABT6NH14_9FIRM</name>
<dbReference type="InterPro" id="IPR002762">
    <property type="entry name" value="CbiX-like"/>
</dbReference>
<evidence type="ECO:0000256" key="2">
    <source>
        <dbReference type="ARBA" id="ARBA00023239"/>
    </source>
</evidence>
<dbReference type="RefSeq" id="WP_281095593.1">
    <property type="nucleotide sequence ID" value="NZ_JARYZI010000015.1"/>
</dbReference>
<keyword evidence="4" id="KW-1185">Reference proteome</keyword>
<dbReference type="Gene3D" id="3.40.50.1400">
    <property type="match status" value="1"/>
</dbReference>
<organism evidence="3 4">
    <name type="scientific">Fusibacter bizertensis</name>
    <dbReference type="NCBI Taxonomy" id="1488331"/>
    <lineage>
        <taxon>Bacteria</taxon>
        <taxon>Bacillati</taxon>
        <taxon>Bacillota</taxon>
        <taxon>Clostridia</taxon>
        <taxon>Eubacteriales</taxon>
        <taxon>Eubacteriales Family XII. Incertae Sedis</taxon>
        <taxon>Fusibacter</taxon>
    </lineage>
</organism>
<keyword evidence="1" id="KW-0479">Metal-binding</keyword>
<dbReference type="CDD" id="cd03416">
    <property type="entry name" value="CbiX_SirB_N"/>
    <property type="match status" value="1"/>
</dbReference>
<dbReference type="PANTHER" id="PTHR33542:SF3">
    <property type="entry name" value="SIROHYDROCHLORIN FERROCHELATASE, CHLOROPLASTIC"/>
    <property type="match status" value="1"/>
</dbReference>
<evidence type="ECO:0000256" key="1">
    <source>
        <dbReference type="ARBA" id="ARBA00022723"/>
    </source>
</evidence>
<dbReference type="InterPro" id="IPR050963">
    <property type="entry name" value="Sirohydro_Cobaltochel/CbiX"/>
</dbReference>
<dbReference type="PANTHER" id="PTHR33542">
    <property type="entry name" value="SIROHYDROCHLORIN FERROCHELATASE, CHLOROPLASTIC"/>
    <property type="match status" value="1"/>
</dbReference>
<dbReference type="SUPFAM" id="SSF53800">
    <property type="entry name" value="Chelatase"/>
    <property type="match status" value="1"/>
</dbReference>
<sequence>MENKNLLEKATLIIAHGSKVAETDKIMNQYMEALRQQFPSERFEKCYLQLMAPLLDDVITALYEDGVKEIVAFPLFLFNGNHIKEDIPQALDALREKHKDLKITFLSNIGFDEKLVTLIGERVGLLCV</sequence>
<dbReference type="EMBL" id="JARYZI010000015">
    <property type="protein sequence ID" value="MDH8679697.1"/>
    <property type="molecule type" value="Genomic_DNA"/>
</dbReference>
<gene>
    <name evidence="3" type="ORF">QE109_16180</name>
</gene>
<evidence type="ECO:0000313" key="4">
    <source>
        <dbReference type="Proteomes" id="UP001158045"/>
    </source>
</evidence>
<keyword evidence="2" id="KW-0456">Lyase</keyword>
<dbReference type="Pfam" id="PF01903">
    <property type="entry name" value="CbiX"/>
    <property type="match status" value="1"/>
</dbReference>
<dbReference type="Proteomes" id="UP001158045">
    <property type="component" value="Unassembled WGS sequence"/>
</dbReference>
<protein>
    <submittedName>
        <fullName evidence="3">CbiX/SirB N-terminal domain-containing protein</fullName>
    </submittedName>
</protein>
<evidence type="ECO:0000313" key="3">
    <source>
        <dbReference type="EMBL" id="MDH8679697.1"/>
    </source>
</evidence>
<accession>A0ABT6NH14</accession>
<reference evidence="3 4" key="1">
    <citation type="submission" date="2023-04" db="EMBL/GenBank/DDBJ databases">
        <title>Fusibacter bizertensis strain WBS, isolated from littoral bottom sediments of the Arctic seas - biochemical and genomic analysis.</title>
        <authorList>
            <person name="Brioukhanov A.L."/>
        </authorList>
    </citation>
    <scope>NUCLEOTIDE SEQUENCE [LARGE SCALE GENOMIC DNA]</scope>
    <source>
        <strain evidence="3 4">WBS</strain>
    </source>
</reference>